<evidence type="ECO:0000256" key="4">
    <source>
        <dbReference type="ARBA" id="ARBA00022827"/>
    </source>
</evidence>
<dbReference type="PANTHER" id="PTHR43884">
    <property type="entry name" value="ACYL-COA DEHYDROGENASE"/>
    <property type="match status" value="1"/>
</dbReference>
<comment type="cofactor">
    <cofactor evidence="1">
        <name>FAD</name>
        <dbReference type="ChEBI" id="CHEBI:57692"/>
    </cofactor>
</comment>
<dbReference type="AlphaFoldDB" id="A0A4Z1CJR1"/>
<evidence type="ECO:0000313" key="9">
    <source>
        <dbReference type="Proteomes" id="UP000297496"/>
    </source>
</evidence>
<dbReference type="InterPro" id="IPR013786">
    <property type="entry name" value="AcylCoA_DH/ox_N"/>
</dbReference>
<sequence>MDFTYDDEQQALREAVRGLLASAYADHETRRRTAASADGFDRGLWGRLAEMGILGLPFSEDDGGVGAGPVEIGIVCQELGRVLAPEPYLAGVVHAGGLVAAVGSPEQKADLLGRLSAGEVVLAAADTSPGGRWSARADGVRASADGGSWTLDGVADPVVGGGAADVLVVTAALPGGDGAGTGVFLVDASAAAVTAYAAADLTRAASVRFDGSAATPLGEPARDLSASIATISDLTRIMGANQALGVMQSQVRATTDYLKSRKQFGVTLNTFQALTFRAADMYVELQLAHSMVDWATMTIAGGDPAVVADAADRVGLQVSRAGRHIGQEAIQLHGGIGMTAEYAVGVGTAHLEVLDQWLGNGPHHLRRLAERVDDHGLVEAL</sequence>
<dbReference type="InterPro" id="IPR037069">
    <property type="entry name" value="AcylCoA_DH/ox_N_sf"/>
</dbReference>
<reference evidence="8 9" key="1">
    <citation type="submission" date="2019-04" db="EMBL/GenBank/DDBJ databases">
        <title>Three New Species of Nocardioides, Nocardioides euryhalodurans sp. nov., Nocardioides seonyuensis sp. nov. and Nocardioides eburneoflavus sp. nov. Isolated from Soil.</title>
        <authorList>
            <person name="Roh S.G."/>
            <person name="Lee C."/>
            <person name="Kim M.-K."/>
            <person name="Kim S.B."/>
        </authorList>
    </citation>
    <scope>NUCLEOTIDE SEQUENCE [LARGE SCALE GENOMIC DNA]</scope>
    <source>
        <strain evidence="8 9">MMS17-SY213</strain>
    </source>
</reference>
<proteinExistence type="inferred from homology"/>
<keyword evidence="5" id="KW-0560">Oxidoreductase</keyword>
<dbReference type="SUPFAM" id="SSF56645">
    <property type="entry name" value="Acyl-CoA dehydrogenase NM domain-like"/>
    <property type="match status" value="1"/>
</dbReference>
<evidence type="ECO:0000256" key="1">
    <source>
        <dbReference type="ARBA" id="ARBA00001974"/>
    </source>
</evidence>
<evidence type="ECO:0000259" key="6">
    <source>
        <dbReference type="Pfam" id="PF00441"/>
    </source>
</evidence>
<name>A0A4Z1CJR1_9ACTN</name>
<evidence type="ECO:0000259" key="7">
    <source>
        <dbReference type="Pfam" id="PF02771"/>
    </source>
</evidence>
<evidence type="ECO:0000256" key="3">
    <source>
        <dbReference type="ARBA" id="ARBA00022630"/>
    </source>
</evidence>
<keyword evidence="4" id="KW-0274">FAD</keyword>
<protein>
    <submittedName>
        <fullName evidence="8">Acyl-CoA dehydrogenase</fullName>
    </submittedName>
</protein>
<dbReference type="InterPro" id="IPR009075">
    <property type="entry name" value="AcylCo_DH/oxidase_C"/>
</dbReference>
<evidence type="ECO:0000256" key="5">
    <source>
        <dbReference type="ARBA" id="ARBA00023002"/>
    </source>
</evidence>
<dbReference type="SUPFAM" id="SSF47203">
    <property type="entry name" value="Acyl-CoA dehydrogenase C-terminal domain-like"/>
    <property type="match status" value="1"/>
</dbReference>
<dbReference type="InterPro" id="IPR036250">
    <property type="entry name" value="AcylCo_DH-like_C"/>
</dbReference>
<feature type="domain" description="Acyl-CoA dehydrogenase/oxidase N-terminal" evidence="7">
    <location>
        <begin position="7"/>
        <end position="119"/>
    </location>
</feature>
<dbReference type="Gene3D" id="1.10.540.10">
    <property type="entry name" value="Acyl-CoA dehydrogenase/oxidase, N-terminal domain"/>
    <property type="match status" value="1"/>
</dbReference>
<dbReference type="GO" id="GO:0050660">
    <property type="term" value="F:flavin adenine dinucleotide binding"/>
    <property type="evidence" value="ECO:0007669"/>
    <property type="project" value="InterPro"/>
</dbReference>
<keyword evidence="9" id="KW-1185">Reference proteome</keyword>
<dbReference type="GO" id="GO:0003995">
    <property type="term" value="F:acyl-CoA dehydrogenase activity"/>
    <property type="evidence" value="ECO:0007669"/>
    <property type="project" value="TreeGrafter"/>
</dbReference>
<dbReference type="RefSeq" id="WP_135838884.1">
    <property type="nucleotide sequence ID" value="NZ_SRRO01000001.1"/>
</dbReference>
<dbReference type="InterPro" id="IPR009100">
    <property type="entry name" value="AcylCoA_DH/oxidase_NM_dom_sf"/>
</dbReference>
<accession>A0A4Z1CJR1</accession>
<feature type="domain" description="Acyl-CoA dehydrogenase/oxidase C-terminal" evidence="6">
    <location>
        <begin position="233"/>
        <end position="371"/>
    </location>
</feature>
<dbReference type="Pfam" id="PF00441">
    <property type="entry name" value="Acyl-CoA_dh_1"/>
    <property type="match status" value="1"/>
</dbReference>
<organism evidence="8 9">
    <name type="scientific">Nocardioides eburneiflavus</name>
    <dbReference type="NCBI Taxonomy" id="2518372"/>
    <lineage>
        <taxon>Bacteria</taxon>
        <taxon>Bacillati</taxon>
        <taxon>Actinomycetota</taxon>
        <taxon>Actinomycetes</taxon>
        <taxon>Propionibacteriales</taxon>
        <taxon>Nocardioidaceae</taxon>
        <taxon>Nocardioides</taxon>
    </lineage>
</organism>
<dbReference type="Proteomes" id="UP000297496">
    <property type="component" value="Unassembled WGS sequence"/>
</dbReference>
<comment type="similarity">
    <text evidence="2">Belongs to the acyl-CoA dehydrogenase family.</text>
</comment>
<dbReference type="Gene3D" id="2.40.110.10">
    <property type="entry name" value="Butyryl-CoA Dehydrogenase, subunit A, domain 2"/>
    <property type="match status" value="1"/>
</dbReference>
<dbReference type="InterPro" id="IPR046373">
    <property type="entry name" value="Acyl-CoA_Oxase/DH_mid-dom_sf"/>
</dbReference>
<dbReference type="EMBL" id="SRRO01000001">
    <property type="protein sequence ID" value="TGN64373.1"/>
    <property type="molecule type" value="Genomic_DNA"/>
</dbReference>
<dbReference type="Gene3D" id="1.20.140.10">
    <property type="entry name" value="Butyryl-CoA Dehydrogenase, subunit A, domain 3"/>
    <property type="match status" value="1"/>
</dbReference>
<keyword evidence="3" id="KW-0285">Flavoprotein</keyword>
<evidence type="ECO:0000313" key="8">
    <source>
        <dbReference type="EMBL" id="TGN64373.1"/>
    </source>
</evidence>
<dbReference type="CDD" id="cd00567">
    <property type="entry name" value="ACAD"/>
    <property type="match status" value="1"/>
</dbReference>
<dbReference type="PANTHER" id="PTHR43884:SF20">
    <property type="entry name" value="ACYL-COA DEHYDROGENASE FADE28"/>
    <property type="match status" value="1"/>
</dbReference>
<dbReference type="Pfam" id="PF02771">
    <property type="entry name" value="Acyl-CoA_dh_N"/>
    <property type="match status" value="1"/>
</dbReference>
<comment type="caution">
    <text evidence="8">The sequence shown here is derived from an EMBL/GenBank/DDBJ whole genome shotgun (WGS) entry which is preliminary data.</text>
</comment>
<evidence type="ECO:0000256" key="2">
    <source>
        <dbReference type="ARBA" id="ARBA00009347"/>
    </source>
</evidence>
<dbReference type="OrthoDB" id="7328575at2"/>
<gene>
    <name evidence="8" type="ORF">EXE59_10695</name>
</gene>